<dbReference type="Proteomes" id="UP000518752">
    <property type="component" value="Unassembled WGS sequence"/>
</dbReference>
<evidence type="ECO:0000256" key="1">
    <source>
        <dbReference type="SAM" id="MobiDB-lite"/>
    </source>
</evidence>
<organism evidence="2 3">
    <name type="scientific">Collybiopsis confluens</name>
    <dbReference type="NCBI Taxonomy" id="2823264"/>
    <lineage>
        <taxon>Eukaryota</taxon>
        <taxon>Fungi</taxon>
        <taxon>Dikarya</taxon>
        <taxon>Basidiomycota</taxon>
        <taxon>Agaricomycotina</taxon>
        <taxon>Agaricomycetes</taxon>
        <taxon>Agaricomycetidae</taxon>
        <taxon>Agaricales</taxon>
        <taxon>Marasmiineae</taxon>
        <taxon>Omphalotaceae</taxon>
        <taxon>Collybiopsis</taxon>
    </lineage>
</organism>
<reference evidence="2 3" key="1">
    <citation type="journal article" date="2020" name="ISME J.">
        <title>Uncovering the hidden diversity of litter-decomposition mechanisms in mushroom-forming fungi.</title>
        <authorList>
            <person name="Floudas D."/>
            <person name="Bentzer J."/>
            <person name="Ahren D."/>
            <person name="Johansson T."/>
            <person name="Persson P."/>
            <person name="Tunlid A."/>
        </authorList>
    </citation>
    <scope>NUCLEOTIDE SEQUENCE [LARGE SCALE GENOMIC DNA]</scope>
    <source>
        <strain evidence="2 3">CBS 406.79</strain>
    </source>
</reference>
<accession>A0A8H5HF25</accession>
<keyword evidence="3" id="KW-1185">Reference proteome</keyword>
<name>A0A8H5HF25_9AGAR</name>
<dbReference type="AlphaFoldDB" id="A0A8H5HF25"/>
<gene>
    <name evidence="2" type="ORF">D9757_009807</name>
</gene>
<feature type="compositionally biased region" description="Basic residues" evidence="1">
    <location>
        <begin position="47"/>
        <end position="64"/>
    </location>
</feature>
<evidence type="ECO:0000313" key="3">
    <source>
        <dbReference type="Proteomes" id="UP000518752"/>
    </source>
</evidence>
<evidence type="ECO:0000313" key="2">
    <source>
        <dbReference type="EMBL" id="KAF5382381.1"/>
    </source>
</evidence>
<feature type="compositionally biased region" description="Low complexity" evidence="1">
    <location>
        <begin position="1"/>
        <end position="35"/>
    </location>
</feature>
<feature type="compositionally biased region" description="Low complexity" evidence="1">
    <location>
        <begin position="87"/>
        <end position="107"/>
    </location>
</feature>
<proteinExistence type="predicted"/>
<comment type="caution">
    <text evidence="2">The sequence shown here is derived from an EMBL/GenBank/DDBJ whole genome shotgun (WGS) entry which is preliminary data.</text>
</comment>
<protein>
    <submittedName>
        <fullName evidence="2">Uncharacterized protein</fullName>
    </submittedName>
</protein>
<feature type="region of interest" description="Disordered" evidence="1">
    <location>
        <begin position="1"/>
        <end position="140"/>
    </location>
</feature>
<dbReference type="EMBL" id="JAACJN010000051">
    <property type="protein sequence ID" value="KAF5382381.1"/>
    <property type="molecule type" value="Genomic_DNA"/>
</dbReference>
<sequence>MSDFSSQSFNSPSHPPSSWRVVAVPQASAPSSSESLTQELDDGRSPSTKRRTRKNSLGKLKKRFSSTGTTYRNDSPGEGSHPHTHPHTPSSSSSSTFSSPLSSVSLSEKPFPPLPCVETPRMRSARGISGGGGGGSYREEKAWRGSGIGILFGR</sequence>